<accession>A0AAW2N6Y1</accession>
<feature type="region of interest" description="Disordered" evidence="1">
    <location>
        <begin position="1"/>
        <end position="28"/>
    </location>
</feature>
<gene>
    <name evidence="2" type="ORF">Sangu_1451300</name>
</gene>
<dbReference type="AlphaFoldDB" id="A0AAW2N6Y1"/>
<evidence type="ECO:0000313" key="2">
    <source>
        <dbReference type="EMBL" id="KAL0339292.1"/>
    </source>
</evidence>
<reference evidence="2" key="2">
    <citation type="journal article" date="2024" name="Plant">
        <title>Genomic evolution and insights into agronomic trait innovations of Sesamum species.</title>
        <authorList>
            <person name="Miao H."/>
            <person name="Wang L."/>
            <person name="Qu L."/>
            <person name="Liu H."/>
            <person name="Sun Y."/>
            <person name="Le M."/>
            <person name="Wang Q."/>
            <person name="Wei S."/>
            <person name="Zheng Y."/>
            <person name="Lin W."/>
            <person name="Duan Y."/>
            <person name="Cao H."/>
            <person name="Xiong S."/>
            <person name="Wang X."/>
            <person name="Wei L."/>
            <person name="Li C."/>
            <person name="Ma Q."/>
            <person name="Ju M."/>
            <person name="Zhao R."/>
            <person name="Li G."/>
            <person name="Mu C."/>
            <person name="Tian Q."/>
            <person name="Mei H."/>
            <person name="Zhang T."/>
            <person name="Gao T."/>
            <person name="Zhang H."/>
        </authorList>
    </citation>
    <scope>NUCLEOTIDE SEQUENCE</scope>
    <source>
        <strain evidence="2">G01</strain>
    </source>
</reference>
<evidence type="ECO:0000256" key="1">
    <source>
        <dbReference type="SAM" id="MobiDB-lite"/>
    </source>
</evidence>
<comment type="caution">
    <text evidence="2">The sequence shown here is derived from an EMBL/GenBank/DDBJ whole genome shotgun (WGS) entry which is preliminary data.</text>
</comment>
<protein>
    <submittedName>
        <fullName evidence="2">Uncharacterized protein</fullName>
    </submittedName>
</protein>
<reference evidence="2" key="1">
    <citation type="submission" date="2020-06" db="EMBL/GenBank/DDBJ databases">
        <authorList>
            <person name="Li T."/>
            <person name="Hu X."/>
            <person name="Zhang T."/>
            <person name="Song X."/>
            <person name="Zhang H."/>
            <person name="Dai N."/>
            <person name="Sheng W."/>
            <person name="Hou X."/>
            <person name="Wei L."/>
        </authorList>
    </citation>
    <scope>NUCLEOTIDE SEQUENCE</scope>
    <source>
        <strain evidence="2">G01</strain>
        <tissue evidence="2">Leaf</tissue>
    </source>
</reference>
<organism evidence="2">
    <name type="scientific">Sesamum angustifolium</name>
    <dbReference type="NCBI Taxonomy" id="2727405"/>
    <lineage>
        <taxon>Eukaryota</taxon>
        <taxon>Viridiplantae</taxon>
        <taxon>Streptophyta</taxon>
        <taxon>Embryophyta</taxon>
        <taxon>Tracheophyta</taxon>
        <taxon>Spermatophyta</taxon>
        <taxon>Magnoliopsida</taxon>
        <taxon>eudicotyledons</taxon>
        <taxon>Gunneridae</taxon>
        <taxon>Pentapetalae</taxon>
        <taxon>asterids</taxon>
        <taxon>lamiids</taxon>
        <taxon>Lamiales</taxon>
        <taxon>Pedaliaceae</taxon>
        <taxon>Sesamum</taxon>
    </lineage>
</organism>
<proteinExistence type="predicted"/>
<dbReference type="EMBL" id="JACGWK010000008">
    <property type="protein sequence ID" value="KAL0339292.1"/>
    <property type="molecule type" value="Genomic_DNA"/>
</dbReference>
<sequence length="188" mass="20967">MPRPMLPTSPRLAKTSTEPAGHGVSLDTPPTELSSILLGAIRQMITSTIHEQLTVLIHVRTMTPSEMPTPEQINPALVSTLAPAQVGDVPPQWLARLNHLQKELQDVQYQMMGAPSKEQADIPFRERLMTGELPMCCRTPAITEYDGTTNPQEHLSHFENEALLHRYTNGIKCRVFFHYLCPGSTTMV</sequence>
<name>A0AAW2N6Y1_9LAMI</name>